<dbReference type="EMBL" id="ML995808">
    <property type="protein sequence ID" value="KAF2774421.1"/>
    <property type="molecule type" value="Genomic_DNA"/>
</dbReference>
<protein>
    <submittedName>
        <fullName evidence="1">Uncharacterized protein</fullName>
    </submittedName>
</protein>
<evidence type="ECO:0000313" key="2">
    <source>
        <dbReference type="Proteomes" id="UP000799436"/>
    </source>
</evidence>
<dbReference type="Proteomes" id="UP000799436">
    <property type="component" value="Unassembled WGS sequence"/>
</dbReference>
<organism evidence="1 2">
    <name type="scientific">Teratosphaeria nubilosa</name>
    <dbReference type="NCBI Taxonomy" id="161662"/>
    <lineage>
        <taxon>Eukaryota</taxon>
        <taxon>Fungi</taxon>
        <taxon>Dikarya</taxon>
        <taxon>Ascomycota</taxon>
        <taxon>Pezizomycotina</taxon>
        <taxon>Dothideomycetes</taxon>
        <taxon>Dothideomycetidae</taxon>
        <taxon>Mycosphaerellales</taxon>
        <taxon>Teratosphaeriaceae</taxon>
        <taxon>Teratosphaeria</taxon>
    </lineage>
</organism>
<accession>A0A6G1LN95</accession>
<name>A0A6G1LN95_9PEZI</name>
<evidence type="ECO:0000313" key="1">
    <source>
        <dbReference type="EMBL" id="KAF2774421.1"/>
    </source>
</evidence>
<keyword evidence="2" id="KW-1185">Reference proteome</keyword>
<dbReference type="AlphaFoldDB" id="A0A6G1LN95"/>
<gene>
    <name evidence="1" type="ORF">EJ03DRAFT_6473</name>
</gene>
<proteinExistence type="predicted"/>
<sequence>MSLNLFHASSLSTHATAMRVCTVPQGSCWAGGATMRYHGHIQPVPLHGRRPKPSTCLKHVKQVGIACVGNSRAYCSHSRCAPSQKHSVVLLSSISAPKPISVQASWVCKHGKTKDAEGTILYDRY</sequence>
<reference evidence="1" key="1">
    <citation type="journal article" date="2020" name="Stud. Mycol.">
        <title>101 Dothideomycetes genomes: a test case for predicting lifestyles and emergence of pathogens.</title>
        <authorList>
            <person name="Haridas S."/>
            <person name="Albert R."/>
            <person name="Binder M."/>
            <person name="Bloem J."/>
            <person name="Labutti K."/>
            <person name="Salamov A."/>
            <person name="Andreopoulos B."/>
            <person name="Baker S."/>
            <person name="Barry K."/>
            <person name="Bills G."/>
            <person name="Bluhm B."/>
            <person name="Cannon C."/>
            <person name="Castanera R."/>
            <person name="Culley D."/>
            <person name="Daum C."/>
            <person name="Ezra D."/>
            <person name="Gonzalez J."/>
            <person name="Henrissat B."/>
            <person name="Kuo A."/>
            <person name="Liang C."/>
            <person name="Lipzen A."/>
            <person name="Lutzoni F."/>
            <person name="Magnuson J."/>
            <person name="Mondo S."/>
            <person name="Nolan M."/>
            <person name="Ohm R."/>
            <person name="Pangilinan J."/>
            <person name="Park H.-J."/>
            <person name="Ramirez L."/>
            <person name="Alfaro M."/>
            <person name="Sun H."/>
            <person name="Tritt A."/>
            <person name="Yoshinaga Y."/>
            <person name="Zwiers L.-H."/>
            <person name="Turgeon B."/>
            <person name="Goodwin S."/>
            <person name="Spatafora J."/>
            <person name="Crous P."/>
            <person name="Grigoriev I."/>
        </authorList>
    </citation>
    <scope>NUCLEOTIDE SEQUENCE</scope>
    <source>
        <strain evidence="1">CBS 116005</strain>
    </source>
</reference>